<keyword evidence="2" id="KW-1185">Reference proteome</keyword>
<organism evidence="1 2">
    <name type="scientific">Mythimna loreyi</name>
    <dbReference type="NCBI Taxonomy" id="667449"/>
    <lineage>
        <taxon>Eukaryota</taxon>
        <taxon>Metazoa</taxon>
        <taxon>Ecdysozoa</taxon>
        <taxon>Arthropoda</taxon>
        <taxon>Hexapoda</taxon>
        <taxon>Insecta</taxon>
        <taxon>Pterygota</taxon>
        <taxon>Neoptera</taxon>
        <taxon>Endopterygota</taxon>
        <taxon>Lepidoptera</taxon>
        <taxon>Glossata</taxon>
        <taxon>Ditrysia</taxon>
        <taxon>Noctuoidea</taxon>
        <taxon>Noctuidae</taxon>
        <taxon>Noctuinae</taxon>
        <taxon>Hadenini</taxon>
        <taxon>Mythimna</taxon>
    </lineage>
</organism>
<proteinExistence type="predicted"/>
<dbReference type="Proteomes" id="UP001231649">
    <property type="component" value="Chromosome 30"/>
</dbReference>
<name>A0ACC2Q030_9NEOP</name>
<comment type="caution">
    <text evidence="1">The sequence shown here is derived from an EMBL/GenBank/DDBJ whole genome shotgun (WGS) entry which is preliminary data.</text>
</comment>
<evidence type="ECO:0000313" key="1">
    <source>
        <dbReference type="EMBL" id="KAJ8704901.1"/>
    </source>
</evidence>
<gene>
    <name evidence="1" type="ORF">PYW08_012221</name>
</gene>
<accession>A0ACC2Q030</accession>
<reference evidence="1" key="1">
    <citation type="submission" date="2023-03" db="EMBL/GenBank/DDBJ databases">
        <title>Chromosome-level genomes of two armyworms, Mythimna separata and Mythimna loreyi, provide insights into the biosynthesis and reception of sex pheromones.</title>
        <authorList>
            <person name="Zhao H."/>
        </authorList>
    </citation>
    <scope>NUCLEOTIDE SEQUENCE</scope>
    <source>
        <strain evidence="1">BeijingLab</strain>
    </source>
</reference>
<dbReference type="EMBL" id="CM056806">
    <property type="protein sequence ID" value="KAJ8704901.1"/>
    <property type="molecule type" value="Genomic_DNA"/>
</dbReference>
<protein>
    <submittedName>
        <fullName evidence="1">Uncharacterized protein</fullName>
    </submittedName>
</protein>
<sequence length="598" mass="71004">MTDLLDKMDIKDDSNNIFTICEGCLSADRKLKCITGQTKALFVKLREDVIQNDNDARGILLCWECVALLNKMKYFQARIKTAQYRLVQYLQTIYDNKNTIPHTLSLVIKTKHKEFDYNFNFEDEEEKKELTFEQNIILEQKDIIFDQKQATDDEKLLLDIKIENNGIIKEEFDNDSNFNNDTDFFEADLKQENEEDITYYQKPKKRVRKLKSRIKQYEQYATISKINSNFTKKGSSSSYETVFVTAREFEEFYRQKRLHQSVKSRTMKFQCDECNFGYAKRLDYLRHKSLNHVQHQYPTNCIYCKREILSESHLEEHWKKHSPMLRCSFCGDLSRTKGELTKHLNRSHTRTFTCSSCVLDFRTLREFSKHYIMAHERVTCDYCNKNVCSKRKLETHIKKFHIPGHCSICNKDYPTYHLLERHLIRVHPTLVPHLTAHEASQEARYCVECDKHYPTVTKYRRHLQQSVAHAHGPRKRDRIPCPACDKIFSRVSYKNNHYRLVHIKKSKHYCELCNKYFANGYGVRKHIMHVHQKVPKPKDKICDLCGRGFSSNRILTNHRRTHTGERPFKCEYCPASFAQSYAMKTHQKTQHKNILMSS</sequence>
<evidence type="ECO:0000313" key="2">
    <source>
        <dbReference type="Proteomes" id="UP001231649"/>
    </source>
</evidence>